<gene>
    <name evidence="1" type="ORF">CLV39_1568</name>
</gene>
<organism evidence="1 2">
    <name type="scientific">Hydrogenothermus marinus</name>
    <dbReference type="NCBI Taxonomy" id="133270"/>
    <lineage>
        <taxon>Bacteria</taxon>
        <taxon>Pseudomonadati</taxon>
        <taxon>Aquificota</taxon>
        <taxon>Aquificia</taxon>
        <taxon>Aquificales</taxon>
        <taxon>Hydrogenothermaceae</taxon>
        <taxon>Hydrogenothermus</taxon>
    </lineage>
</organism>
<sequence>MKDFFLEQGFKILKLAKPKIEDYINKTDFLNLLLKNLTPETKKALSQKLFEITLENLKSLDDKEVAKLAIDAKNSVVEYLDKNDENIKETINNILNKSIKLIEEDKEFQKQINDLIKNIIKEQIDEFIK</sequence>
<proteinExistence type="predicted"/>
<dbReference type="Proteomes" id="UP000280842">
    <property type="component" value="Unassembled WGS sequence"/>
</dbReference>
<dbReference type="AlphaFoldDB" id="A0A3M0BES3"/>
<dbReference type="RefSeq" id="WP_121923668.1">
    <property type="nucleotide sequence ID" value="NZ_REFO01000015.1"/>
</dbReference>
<comment type="caution">
    <text evidence="1">The sequence shown here is derived from an EMBL/GenBank/DDBJ whole genome shotgun (WGS) entry which is preliminary data.</text>
</comment>
<dbReference type="EMBL" id="REFO01000015">
    <property type="protein sequence ID" value="RMA93085.1"/>
    <property type="molecule type" value="Genomic_DNA"/>
</dbReference>
<protein>
    <submittedName>
        <fullName evidence="1">Uncharacterized protein</fullName>
    </submittedName>
</protein>
<evidence type="ECO:0000313" key="1">
    <source>
        <dbReference type="EMBL" id="RMA93085.1"/>
    </source>
</evidence>
<accession>A0A3M0BES3</accession>
<keyword evidence="2" id="KW-1185">Reference proteome</keyword>
<evidence type="ECO:0000313" key="2">
    <source>
        <dbReference type="Proteomes" id="UP000280842"/>
    </source>
</evidence>
<reference evidence="1 2" key="1">
    <citation type="submission" date="2018-10" db="EMBL/GenBank/DDBJ databases">
        <title>Genomic Encyclopedia of Archaeal and Bacterial Type Strains, Phase II (KMG-II): from individual species to whole genera.</title>
        <authorList>
            <person name="Goeker M."/>
        </authorList>
    </citation>
    <scope>NUCLEOTIDE SEQUENCE [LARGE SCALE GENOMIC DNA]</scope>
    <source>
        <strain evidence="1 2">VM1</strain>
    </source>
</reference>
<name>A0A3M0BES3_9AQUI</name>